<proteinExistence type="predicted"/>
<evidence type="ECO:0000256" key="1">
    <source>
        <dbReference type="SAM" id="MobiDB-lite"/>
    </source>
</evidence>
<feature type="compositionally biased region" description="Basic and acidic residues" evidence="1">
    <location>
        <begin position="195"/>
        <end position="218"/>
    </location>
</feature>
<feature type="region of interest" description="Disordered" evidence="1">
    <location>
        <begin position="171"/>
        <end position="322"/>
    </location>
</feature>
<feature type="compositionally biased region" description="Basic and acidic residues" evidence="1">
    <location>
        <begin position="226"/>
        <end position="253"/>
    </location>
</feature>
<sequence>MNNPAVTTSELRDRTVIELVTNETYYSNTYSPLAGPIDIAIQAVCKNHTFSELYEIAALCNVLKCNIRMVYPQIDVGDYTAIANNIFNPCPPIVANCEIKILWSHILNEKEARIVNNSTWSPNHFVPLMLPCIQREFDSNDQSAPALVTPEKKTFKNNAVIQIRIPEFQSSSSRRLRSEINTHTDSPQSIIFDTMLKDQNDKEEQRQIRLEKKRERARSNQMNETEEQRQNRLEKERQRNHSSRMNETEEQRRNRLGKKREQRQSSRVNETEEQRQSQLEKKKERTGSSRMNETEEQRQNRLEQQRKRSQANRAKKKIEKLASHNISVQQQNIQMRFTGTEEHESYNDSGTSDLIPNENIIMKNRNPISSSWPEPISRDLKENCLKQFLHRMSMSSLAETTCAVCNVRTPAQKSKSVPISKITVIESLKVSDETKALIVNTQLSNLHYINHDTVTTVNGDGIQMIDHAQSISTSKSPYFYCENNIILYASGLFQQNNVTMCRLCQKCHDALSKGYIPKFSPANDMWLGDVPAELQGLTIPEQKLISLYRHNSCVIKLQSPFHSTTTSQAALKGNCITFIQNIPNIVNSLPLKLNDLCDTLKVIFVGSRLPERIHLRKILTVRKKKIIQALQWLKKYNILYQSIEINLENIAQLPEDDVPESIMSTMEQKISDEDIQSERTGYVPDPLSDPTEHTTADAIPISNR</sequence>
<dbReference type="Proteomes" id="UP000663864">
    <property type="component" value="Unassembled WGS sequence"/>
</dbReference>
<name>A0A815IPM4_9BILA</name>
<evidence type="ECO:0000313" key="4">
    <source>
        <dbReference type="Proteomes" id="UP000663864"/>
    </source>
</evidence>
<gene>
    <name evidence="3" type="ORF">ZHD862_LOCUS31615</name>
</gene>
<dbReference type="InterPro" id="IPR046700">
    <property type="entry name" value="DUF6570"/>
</dbReference>
<dbReference type="AlphaFoldDB" id="A0A815IPM4"/>
<feature type="domain" description="DUF6570" evidence="2">
    <location>
        <begin position="514"/>
        <end position="650"/>
    </location>
</feature>
<feature type="region of interest" description="Disordered" evidence="1">
    <location>
        <begin position="669"/>
        <end position="704"/>
    </location>
</feature>
<feature type="compositionally biased region" description="Basic and acidic residues" evidence="1">
    <location>
        <begin position="269"/>
        <end position="306"/>
    </location>
</feature>
<evidence type="ECO:0000313" key="3">
    <source>
        <dbReference type="EMBL" id="CAF1371400.1"/>
    </source>
</evidence>
<accession>A0A815IPM4</accession>
<organism evidence="3 4">
    <name type="scientific">Rotaria sordida</name>
    <dbReference type="NCBI Taxonomy" id="392033"/>
    <lineage>
        <taxon>Eukaryota</taxon>
        <taxon>Metazoa</taxon>
        <taxon>Spiralia</taxon>
        <taxon>Gnathifera</taxon>
        <taxon>Rotifera</taxon>
        <taxon>Eurotatoria</taxon>
        <taxon>Bdelloidea</taxon>
        <taxon>Philodinida</taxon>
        <taxon>Philodinidae</taxon>
        <taxon>Rotaria</taxon>
    </lineage>
</organism>
<dbReference type="Pfam" id="PF20209">
    <property type="entry name" value="DUF6570"/>
    <property type="match status" value="1"/>
</dbReference>
<evidence type="ECO:0000259" key="2">
    <source>
        <dbReference type="Pfam" id="PF20209"/>
    </source>
</evidence>
<protein>
    <recommendedName>
        <fullName evidence="2">DUF6570 domain-containing protein</fullName>
    </recommendedName>
</protein>
<feature type="compositionally biased region" description="Basic residues" evidence="1">
    <location>
        <begin position="307"/>
        <end position="318"/>
    </location>
</feature>
<reference evidence="3" key="1">
    <citation type="submission" date="2021-02" db="EMBL/GenBank/DDBJ databases">
        <authorList>
            <person name="Nowell W R."/>
        </authorList>
    </citation>
    <scope>NUCLEOTIDE SEQUENCE</scope>
</reference>
<comment type="caution">
    <text evidence="3">The sequence shown here is derived from an EMBL/GenBank/DDBJ whole genome shotgun (WGS) entry which is preliminary data.</text>
</comment>
<dbReference type="EMBL" id="CAJNOT010003218">
    <property type="protein sequence ID" value="CAF1371400.1"/>
    <property type="molecule type" value="Genomic_DNA"/>
</dbReference>